<accession>A0A1F4RMY1</accession>
<dbReference type="STRING" id="1802568.A3F86_02510"/>
<feature type="binding site" evidence="2">
    <location>
        <position position="44"/>
    </location>
    <ligand>
        <name>substrate</name>
    </ligand>
</feature>
<dbReference type="GO" id="GO:0030145">
    <property type="term" value="F:manganese ion binding"/>
    <property type="evidence" value="ECO:0007669"/>
    <property type="project" value="TreeGrafter"/>
</dbReference>
<comment type="subunit">
    <text evidence="2">Homodimer.</text>
</comment>
<keyword evidence="2" id="KW-0460">Magnesium</keyword>
<feature type="active site" evidence="2">
    <location>
        <position position="27"/>
    </location>
</feature>
<gene>
    <name evidence="3" type="ORF">A3F86_02510</name>
</gene>
<name>A0A1F4RMY1_UNCSA</name>
<feature type="binding site" evidence="2">
    <location>
        <position position="27"/>
    </location>
    <ligand>
        <name>Mg(2+)</name>
        <dbReference type="ChEBI" id="CHEBI:18420"/>
    </ligand>
</feature>
<keyword evidence="1 2" id="KW-0808">Transferase</keyword>
<dbReference type="Proteomes" id="UP000179095">
    <property type="component" value="Unassembled WGS sequence"/>
</dbReference>
<dbReference type="AlphaFoldDB" id="A0A1F4RMY1"/>
<dbReference type="GO" id="GO:0016094">
    <property type="term" value="P:polyprenol biosynthetic process"/>
    <property type="evidence" value="ECO:0007669"/>
    <property type="project" value="TreeGrafter"/>
</dbReference>
<feature type="binding site" evidence="2">
    <location>
        <begin position="28"/>
        <end position="31"/>
    </location>
    <ligand>
        <name>substrate</name>
    </ligand>
</feature>
<dbReference type="PANTHER" id="PTHR10291">
    <property type="entry name" value="DEHYDRODOLICHYL DIPHOSPHATE SYNTHASE FAMILY MEMBER"/>
    <property type="match status" value="1"/>
</dbReference>
<dbReference type="PANTHER" id="PTHR10291:SF0">
    <property type="entry name" value="DEHYDRODOLICHYL DIPHOSPHATE SYNTHASE 2"/>
    <property type="match status" value="1"/>
</dbReference>
<feature type="binding site" evidence="2">
    <location>
        <position position="40"/>
    </location>
    <ligand>
        <name>substrate</name>
    </ligand>
</feature>
<feature type="active site" description="Proton acceptor" evidence="2">
    <location>
        <position position="75"/>
    </location>
</feature>
<feature type="binding site" evidence="2">
    <location>
        <position position="76"/>
    </location>
    <ligand>
        <name>substrate</name>
    </ligand>
</feature>
<comment type="cofactor">
    <cofactor evidence="2">
        <name>Mg(2+)</name>
        <dbReference type="ChEBI" id="CHEBI:18420"/>
    </cofactor>
    <text evidence="2">Binds 2 magnesium ions per subunit.</text>
</comment>
<evidence type="ECO:0000256" key="1">
    <source>
        <dbReference type="ARBA" id="ARBA00022679"/>
    </source>
</evidence>
<feature type="binding site" evidence="2">
    <location>
        <begin position="197"/>
        <end position="199"/>
    </location>
    <ligand>
        <name>substrate</name>
    </ligand>
</feature>
<dbReference type="CDD" id="cd00475">
    <property type="entry name" value="Cis_IPPS"/>
    <property type="match status" value="1"/>
</dbReference>
<dbReference type="EC" id="2.5.1.-" evidence="2"/>
<comment type="similarity">
    <text evidence="2">Belongs to the UPP synthase family.</text>
</comment>
<dbReference type="GO" id="GO:0000287">
    <property type="term" value="F:magnesium ion binding"/>
    <property type="evidence" value="ECO:0007669"/>
    <property type="project" value="UniProtKB-UniRule"/>
</dbReference>
<dbReference type="GO" id="GO:0005829">
    <property type="term" value="C:cytosol"/>
    <property type="evidence" value="ECO:0007669"/>
    <property type="project" value="TreeGrafter"/>
</dbReference>
<feature type="binding site" evidence="2">
    <location>
        <position position="191"/>
    </location>
    <ligand>
        <name>substrate</name>
    </ligand>
</feature>
<dbReference type="SUPFAM" id="SSF64005">
    <property type="entry name" value="Undecaprenyl diphosphate synthase"/>
    <property type="match status" value="1"/>
</dbReference>
<feature type="binding site" evidence="2">
    <location>
        <position position="210"/>
    </location>
    <ligand>
        <name>Mg(2+)</name>
        <dbReference type="ChEBI" id="CHEBI:18420"/>
    </ligand>
</feature>
<dbReference type="HAMAP" id="MF_01139">
    <property type="entry name" value="ISPT"/>
    <property type="match status" value="1"/>
</dbReference>
<feature type="binding site" evidence="2">
    <location>
        <position position="32"/>
    </location>
    <ligand>
        <name>substrate</name>
    </ligand>
</feature>
<keyword evidence="2" id="KW-0479">Metal-binding</keyword>
<reference evidence="3 4" key="1">
    <citation type="journal article" date="2016" name="Nat. Commun.">
        <title>Thousands of microbial genomes shed light on interconnected biogeochemical processes in an aquifer system.</title>
        <authorList>
            <person name="Anantharaman K."/>
            <person name="Brown C.T."/>
            <person name="Hug L.A."/>
            <person name="Sharon I."/>
            <person name="Castelle C.J."/>
            <person name="Probst A.J."/>
            <person name="Thomas B.C."/>
            <person name="Singh A."/>
            <person name="Wilkins M.J."/>
            <person name="Karaoz U."/>
            <person name="Brodie E.L."/>
            <person name="Williams K.H."/>
            <person name="Hubbard S.S."/>
            <person name="Banfield J.F."/>
        </authorList>
    </citation>
    <scope>NUCLEOTIDE SEQUENCE [LARGE SCALE GENOMIC DNA]</scope>
</reference>
<protein>
    <recommendedName>
        <fullName evidence="2">Isoprenyl transferase</fullName>
        <ecNumber evidence="2">2.5.1.-</ecNumber>
    </recommendedName>
</protein>
<evidence type="ECO:0000256" key="2">
    <source>
        <dbReference type="HAMAP-Rule" id="MF_01139"/>
    </source>
</evidence>
<feature type="binding site" evidence="2">
    <location>
        <begin position="72"/>
        <end position="74"/>
    </location>
    <ligand>
        <name>substrate</name>
    </ligand>
</feature>
<evidence type="ECO:0000313" key="4">
    <source>
        <dbReference type="Proteomes" id="UP000179095"/>
    </source>
</evidence>
<dbReference type="EMBL" id="METQ01000025">
    <property type="protein sequence ID" value="OGC09508.1"/>
    <property type="molecule type" value="Genomic_DNA"/>
</dbReference>
<dbReference type="Gene3D" id="3.40.1180.10">
    <property type="entry name" value="Decaprenyl diphosphate synthase-like"/>
    <property type="match status" value="1"/>
</dbReference>
<comment type="function">
    <text evidence="2">Catalyzes the condensation of isopentenyl diphosphate (IPP) with allylic pyrophosphates generating different type of terpenoids.</text>
</comment>
<comment type="caution">
    <text evidence="3">The sequence shown here is derived from an EMBL/GenBank/DDBJ whole genome shotgun (WGS) entry which is preliminary data.</text>
</comment>
<dbReference type="GO" id="GO:0008834">
    <property type="term" value="F:ditrans,polycis-undecaprenyl-diphosphate synthase [(2E,6E)-farnesyl-diphosphate specific] activity"/>
    <property type="evidence" value="ECO:0007669"/>
    <property type="project" value="TreeGrafter"/>
</dbReference>
<evidence type="ECO:0000313" key="3">
    <source>
        <dbReference type="EMBL" id="OGC09508.1"/>
    </source>
</evidence>
<sequence length="250" mass="29109">MLAKKKRLWRSKLDPQNIPRHIAIIMDGNGRWAKERGLPRIAGHKEGVESVRVILKACAEFGVKYLTIYTFSTENWRRPQEEVGFLMNLFSLTIDREIKELMENKVKLNFLGRLSELSPELQKKTKAAMKKSENNTRTVLNIMMNYGGRAELIDAFKQMSAEQLSADVIDEKTVSKYLYTKDVPDPDLLIRTASEMRISNFLLWQIAYSEIYVTPVLWPDFRRAQLKDAIEDYQKRTRKFGKTKDQIDAD</sequence>
<dbReference type="FunFam" id="3.40.1180.10:FF:000001">
    <property type="entry name" value="(2E,6E)-farnesyl-diphosphate-specific ditrans,polycis-undecaprenyl-diphosphate synthase"/>
    <property type="match status" value="1"/>
</dbReference>
<dbReference type="Pfam" id="PF01255">
    <property type="entry name" value="Prenyltransf"/>
    <property type="match status" value="1"/>
</dbReference>
<dbReference type="NCBIfam" id="TIGR00055">
    <property type="entry name" value="uppS"/>
    <property type="match status" value="1"/>
</dbReference>
<dbReference type="InterPro" id="IPR036424">
    <property type="entry name" value="UPP_synth-like_sf"/>
</dbReference>
<proteinExistence type="inferred from homology"/>
<organism evidence="3 4">
    <name type="scientific">candidate division WOR-1 bacterium RIFCSPLOWO2_12_FULL_45_9</name>
    <dbReference type="NCBI Taxonomy" id="1802568"/>
    <lineage>
        <taxon>Bacteria</taxon>
        <taxon>Bacillati</taxon>
        <taxon>Saganbacteria</taxon>
    </lineage>
</organism>
<feature type="binding site" evidence="2">
    <location>
        <position position="78"/>
    </location>
    <ligand>
        <name>substrate</name>
    </ligand>
</feature>
<dbReference type="NCBIfam" id="NF011405">
    <property type="entry name" value="PRK14830.1"/>
    <property type="match status" value="1"/>
</dbReference>
<dbReference type="InterPro" id="IPR001441">
    <property type="entry name" value="UPP_synth-like"/>
</dbReference>